<evidence type="ECO:0000256" key="1">
    <source>
        <dbReference type="SAM" id="Coils"/>
    </source>
</evidence>
<name>V9P4T0_9CARY</name>
<dbReference type="InterPro" id="IPR006880">
    <property type="entry name" value="INO80B_C"/>
</dbReference>
<dbReference type="GO" id="GO:0031011">
    <property type="term" value="C:Ino80 complex"/>
    <property type="evidence" value="ECO:0007669"/>
    <property type="project" value="InterPro"/>
</dbReference>
<accession>V9P4T0</accession>
<dbReference type="PANTHER" id="PTHR21561:SF16">
    <property type="entry name" value="PAPA-1-LIKE FAMILY PROTEIN _ ZINC FINGER (HIT TYPE) FAMILY PROTEIN"/>
    <property type="match status" value="1"/>
</dbReference>
<gene>
    <name evidence="3" type="primary">PAPA1</name>
</gene>
<dbReference type="InterPro" id="IPR029523">
    <property type="entry name" value="INO80B/Ies2"/>
</dbReference>
<organism evidence="3">
    <name type="scientific">Suaeda liaotungensis</name>
    <dbReference type="NCBI Taxonomy" id="154002"/>
    <lineage>
        <taxon>Eukaryota</taxon>
        <taxon>Viridiplantae</taxon>
        <taxon>Streptophyta</taxon>
        <taxon>Embryophyta</taxon>
        <taxon>Tracheophyta</taxon>
        <taxon>Spermatophyta</taxon>
        <taxon>Magnoliopsida</taxon>
        <taxon>eudicotyledons</taxon>
        <taxon>Gunneridae</taxon>
        <taxon>Pentapetalae</taxon>
        <taxon>Caryophyllales</taxon>
        <taxon>Chenopodiaceae</taxon>
        <taxon>Suaedoideae</taxon>
        <taxon>Suaeda</taxon>
    </lineage>
</organism>
<feature type="domain" description="INO80 complex subunit B-like conserved region" evidence="2">
    <location>
        <begin position="316"/>
        <end position="400"/>
    </location>
</feature>
<dbReference type="Pfam" id="PF04438">
    <property type="entry name" value="zf-HIT"/>
    <property type="match status" value="1"/>
</dbReference>
<protein>
    <submittedName>
        <fullName evidence="3">PAPA-1-like family protein</fullName>
    </submittedName>
</protein>
<dbReference type="CDD" id="cd23021">
    <property type="entry name" value="zf-HIT_IN80B"/>
    <property type="match status" value="1"/>
</dbReference>
<dbReference type="GO" id="GO:0006338">
    <property type="term" value="P:chromatin remodeling"/>
    <property type="evidence" value="ECO:0007669"/>
    <property type="project" value="InterPro"/>
</dbReference>
<feature type="coiled-coil region" evidence="1">
    <location>
        <begin position="305"/>
        <end position="342"/>
    </location>
</feature>
<sequence>MDCLNDLATISCYSVARKKRSNFHRRPHPDPKLLLNYLNVFTERSLPTDYEGHETINLHCSSGNLKIVGDFESCENKSYANKQVGSDHSGNGTKLKKLKLKLGGVTRTLHTTSTIGAKQGSGSLKSFDSSDVFGAHPKQDISRSIVHDAKGKFSRRCMDLNSDVMYKMGHRSRRSTKKSAIDEEFDDEDDEEIRYLKKLKASKIASSYVVKQEEPGRKNKATANRMCVDHGGTKDGNKKSRIYKLHNENEMALSSDDELKGTRNRLAGDCIDPAEREMTMTTRKRALECPESGRLVEFPNGLPDAPSKKQKLSEVEQQLRKAEIAQRRKFLAEQAAKEAEADAIRKILGQDSSRKKEEKLKKQQEALAQGRMDRTAALGPNTVRWIMGPHGTVVIFSEDMGLPKILDSMPCRYPPPREKCVGPNCTNDYKYRDSKSKLPLCSLHCYKAVRGNVDLLPAC</sequence>
<evidence type="ECO:0000259" key="2">
    <source>
        <dbReference type="SMART" id="SM01406"/>
    </source>
</evidence>
<dbReference type="EMBL" id="KC176075">
    <property type="protein sequence ID" value="AGT96631.1"/>
    <property type="molecule type" value="mRNA"/>
</dbReference>
<dbReference type="Pfam" id="PF04795">
    <property type="entry name" value="PAPA-1"/>
    <property type="match status" value="1"/>
</dbReference>
<reference evidence="3" key="1">
    <citation type="submission" date="2012-11" db="EMBL/GenBank/DDBJ databases">
        <authorList>
            <person name="Li X."/>
            <person name="Li Q."/>
        </authorList>
    </citation>
    <scope>NUCLEOTIDE SEQUENCE</scope>
</reference>
<dbReference type="PANTHER" id="PTHR21561">
    <property type="entry name" value="INO80 COMPLEX SUBUNIT B"/>
    <property type="match status" value="1"/>
</dbReference>
<dbReference type="InterPro" id="IPR007529">
    <property type="entry name" value="Znf_HIT"/>
</dbReference>
<dbReference type="SMART" id="SM01406">
    <property type="entry name" value="PAPA-1"/>
    <property type="match status" value="1"/>
</dbReference>
<dbReference type="AlphaFoldDB" id="V9P4T0"/>
<evidence type="ECO:0000313" key="3">
    <source>
        <dbReference type="EMBL" id="AGT96631.1"/>
    </source>
</evidence>
<proteinExistence type="evidence at transcript level"/>
<keyword evidence="1" id="KW-0175">Coiled coil</keyword>